<dbReference type="PANTHER" id="PTHR35558">
    <property type="entry name" value="SGNH_HYDRO DOMAIN-CONTAINING PROTEIN"/>
    <property type="match status" value="1"/>
</dbReference>
<feature type="region of interest" description="Disordered" evidence="1">
    <location>
        <begin position="35"/>
        <end position="109"/>
    </location>
</feature>
<proteinExistence type="predicted"/>
<protein>
    <submittedName>
        <fullName evidence="2">Uncharacterized protein</fullName>
    </submittedName>
</protein>
<feature type="compositionally biased region" description="Polar residues" evidence="1">
    <location>
        <begin position="51"/>
        <end position="70"/>
    </location>
</feature>
<keyword evidence="3" id="KW-1185">Reference proteome</keyword>
<feature type="region of interest" description="Disordered" evidence="1">
    <location>
        <begin position="162"/>
        <end position="208"/>
    </location>
</feature>
<evidence type="ECO:0000256" key="1">
    <source>
        <dbReference type="SAM" id="MobiDB-lite"/>
    </source>
</evidence>
<accession>A0AAV7TRG6</accession>
<organism evidence="2 3">
    <name type="scientific">Pleurodeles waltl</name>
    <name type="common">Iberian ribbed newt</name>
    <dbReference type="NCBI Taxonomy" id="8319"/>
    <lineage>
        <taxon>Eukaryota</taxon>
        <taxon>Metazoa</taxon>
        <taxon>Chordata</taxon>
        <taxon>Craniata</taxon>
        <taxon>Vertebrata</taxon>
        <taxon>Euteleostomi</taxon>
        <taxon>Amphibia</taxon>
        <taxon>Batrachia</taxon>
        <taxon>Caudata</taxon>
        <taxon>Salamandroidea</taxon>
        <taxon>Salamandridae</taxon>
        <taxon>Pleurodelinae</taxon>
        <taxon>Pleurodeles</taxon>
    </lineage>
</organism>
<comment type="caution">
    <text evidence="2">The sequence shown here is derived from an EMBL/GenBank/DDBJ whole genome shotgun (WGS) entry which is preliminary data.</text>
</comment>
<dbReference type="PANTHER" id="PTHR35558:SF1">
    <property type="entry name" value="ENDONUCLEASE_EXONUCLEASE_PHOSPHATASE DOMAIN-CONTAINING PROTEIN"/>
    <property type="match status" value="1"/>
</dbReference>
<name>A0AAV7TRG6_PLEWA</name>
<feature type="compositionally biased region" description="Basic and acidic residues" evidence="1">
    <location>
        <begin position="35"/>
        <end position="48"/>
    </location>
</feature>
<dbReference type="Proteomes" id="UP001066276">
    <property type="component" value="Chromosome 3_2"/>
</dbReference>
<evidence type="ECO:0000313" key="3">
    <source>
        <dbReference type="Proteomes" id="UP001066276"/>
    </source>
</evidence>
<evidence type="ECO:0000313" key="2">
    <source>
        <dbReference type="EMBL" id="KAJ1178494.1"/>
    </source>
</evidence>
<dbReference type="EMBL" id="JANPWB010000006">
    <property type="protein sequence ID" value="KAJ1178494.1"/>
    <property type="molecule type" value="Genomic_DNA"/>
</dbReference>
<sequence>MEEDQVVEQQDDLERMIAHMRAEALKRGKDWLRAKIEDKGGEAQERVSDQPAPQNESNTPTATEDTSPTRQKAVKRQRAEKKPTGKPSRRAKAMAQDTDDGAPAMPESSRPQILAEGEHISTIIKECFKLLAPLLLRGEGAGPVPEGSCNSNKQTVLAAGHRDRLSPGDPLPAWGATSKPTDTGTGTGNPLPPPESYTRPSLGPPSMTTRAAGLATNIPLTVKERIWRKEFIDIFTLLEIQLEGLDLTVCDKKDEDRRERKRARKERNFENWLDAFRILACVIVEKFPHCAADLWLYEAKIHEAHRQFPGDAWLEYDKSFRLKMQGHPEMEWNQ</sequence>
<dbReference type="AlphaFoldDB" id="A0AAV7TRG6"/>
<reference evidence="2" key="1">
    <citation type="journal article" date="2022" name="bioRxiv">
        <title>Sequencing and chromosome-scale assembly of the giantPleurodeles waltlgenome.</title>
        <authorList>
            <person name="Brown T."/>
            <person name="Elewa A."/>
            <person name="Iarovenko S."/>
            <person name="Subramanian E."/>
            <person name="Araus A.J."/>
            <person name="Petzold A."/>
            <person name="Susuki M."/>
            <person name="Suzuki K.-i.T."/>
            <person name="Hayashi T."/>
            <person name="Toyoda A."/>
            <person name="Oliveira C."/>
            <person name="Osipova E."/>
            <person name="Leigh N.D."/>
            <person name="Simon A."/>
            <person name="Yun M.H."/>
        </authorList>
    </citation>
    <scope>NUCLEOTIDE SEQUENCE</scope>
    <source>
        <strain evidence="2">20211129_DDA</strain>
        <tissue evidence="2">Liver</tissue>
    </source>
</reference>
<gene>
    <name evidence="2" type="ORF">NDU88_003740</name>
</gene>